<sequence>MSPMLAWPNKPIKITTKRFLIETLRPQMVNSTILGWMQQPPIAKQFPDLGRQSDIESLRSHFASMASERKCYFLTKVKDSDEAIGFLIAEFGPGRSMTTHHALGDRRWWGKGVVHEARGGFIEGMFRAGVHKVIGIPRASSRSAIQTYKDQGFVQEGILRDRYLNEDGTYEDGIVFGLLQSDWNYKIAIQAR</sequence>
<dbReference type="InterPro" id="IPR016181">
    <property type="entry name" value="Acyl_CoA_acyltransferase"/>
</dbReference>
<evidence type="ECO:0008006" key="3">
    <source>
        <dbReference type="Google" id="ProtNLM"/>
    </source>
</evidence>
<keyword evidence="2" id="KW-1185">Reference proteome</keyword>
<comment type="caution">
    <text evidence="1">The sequence shown here is derived from an EMBL/GenBank/DDBJ whole genome shotgun (WGS) entry which is preliminary data.</text>
</comment>
<dbReference type="SUPFAM" id="SSF55729">
    <property type="entry name" value="Acyl-CoA N-acyltransferases (Nat)"/>
    <property type="match status" value="1"/>
</dbReference>
<dbReference type="PANTHER" id="PTHR43792">
    <property type="entry name" value="GNAT FAMILY, PUTATIVE (AFU_ORTHOLOGUE AFUA_3G00765)-RELATED-RELATED"/>
    <property type="match status" value="1"/>
</dbReference>
<dbReference type="PANTHER" id="PTHR43792:SF16">
    <property type="entry name" value="N-ACETYLTRANSFERASE DOMAIN-CONTAINING PROTEIN"/>
    <property type="match status" value="1"/>
</dbReference>
<evidence type="ECO:0000313" key="2">
    <source>
        <dbReference type="Proteomes" id="UP000468591"/>
    </source>
</evidence>
<dbReference type="Gene3D" id="3.40.630.30">
    <property type="match status" value="1"/>
</dbReference>
<evidence type="ECO:0000313" key="1">
    <source>
        <dbReference type="EMBL" id="NEK25237.1"/>
    </source>
</evidence>
<gene>
    <name evidence="1" type="ORF">GV827_23015</name>
</gene>
<name>A0A6P0CH19_9RHOB</name>
<proteinExistence type="predicted"/>
<organism evidence="1 2">
    <name type="scientific">Sulfitobacter sediminilitoris</name>
    <dbReference type="NCBI Taxonomy" id="2698830"/>
    <lineage>
        <taxon>Bacteria</taxon>
        <taxon>Pseudomonadati</taxon>
        <taxon>Pseudomonadota</taxon>
        <taxon>Alphaproteobacteria</taxon>
        <taxon>Rhodobacterales</taxon>
        <taxon>Roseobacteraceae</taxon>
        <taxon>Sulfitobacter</taxon>
    </lineage>
</organism>
<protein>
    <recommendedName>
        <fullName evidence="3">GNAT family N-acetyltransferase</fullName>
    </recommendedName>
</protein>
<reference evidence="1 2" key="1">
    <citation type="submission" date="2020-01" db="EMBL/GenBank/DDBJ databases">
        <title>Sulfitobacter sediminilitoris sp. nov., isolated from a tidal flat.</title>
        <authorList>
            <person name="Park S."/>
            <person name="Yoon J.-H."/>
        </authorList>
    </citation>
    <scope>NUCLEOTIDE SEQUENCE [LARGE SCALE GENOMIC DNA]</scope>
    <source>
        <strain evidence="1 2">JBTF-M27</strain>
    </source>
</reference>
<dbReference type="EMBL" id="JAABNT010000061">
    <property type="protein sequence ID" value="NEK25237.1"/>
    <property type="molecule type" value="Genomic_DNA"/>
</dbReference>
<dbReference type="InterPro" id="IPR051531">
    <property type="entry name" value="N-acetyltransferase"/>
</dbReference>
<dbReference type="Proteomes" id="UP000468591">
    <property type="component" value="Unassembled WGS sequence"/>
</dbReference>
<dbReference type="RefSeq" id="WP_164356650.1">
    <property type="nucleotide sequence ID" value="NZ_JAABNT010000061.1"/>
</dbReference>
<dbReference type="AlphaFoldDB" id="A0A6P0CH19"/>
<accession>A0A6P0CH19</accession>